<protein>
    <submittedName>
        <fullName evidence="2">Uncharacterized protein</fullName>
    </submittedName>
</protein>
<feature type="compositionally biased region" description="Basic residues" evidence="1">
    <location>
        <begin position="361"/>
        <end position="372"/>
    </location>
</feature>
<organism evidence="2 3">
    <name type="scientific">Cephalotus follicularis</name>
    <name type="common">Albany pitcher plant</name>
    <dbReference type="NCBI Taxonomy" id="3775"/>
    <lineage>
        <taxon>Eukaryota</taxon>
        <taxon>Viridiplantae</taxon>
        <taxon>Streptophyta</taxon>
        <taxon>Embryophyta</taxon>
        <taxon>Tracheophyta</taxon>
        <taxon>Spermatophyta</taxon>
        <taxon>Magnoliopsida</taxon>
        <taxon>eudicotyledons</taxon>
        <taxon>Gunneridae</taxon>
        <taxon>Pentapetalae</taxon>
        <taxon>rosids</taxon>
        <taxon>fabids</taxon>
        <taxon>Oxalidales</taxon>
        <taxon>Cephalotaceae</taxon>
        <taxon>Cephalotus</taxon>
    </lineage>
</organism>
<accession>A0A1Q3CUL3</accession>
<sequence length="591" mass="66090">MMSPSSRMGDELEFHQRWEFRRGDDDFDSSNDDSRSGSSVELVLRKHTLVSNLIALGNDETNDNSRLQQVDNYNPSIGDSVKSGKVKRRHFKSKKDDLANKEKKRDSHEEGNRKKSKTSVYDPAALDDVKNFVESLLEDLKCKRENMLTWLREEMVKLESDNTSPWPEARDGNTGEQKVQSQHQKTFEHSIQEQPQHTLLQHRGNLKENILVQHQNNFERNVCVEQNVQVQHQKDIETSVHVQNQSKLERNNYTHHTKNFNPGMRAQNCNGGPLERLVKSNKAADSSTYYQPVGAQVSDGQVTGAVTVTEKENGERLALSTKSNLQYSSSEQNAQESHQKSVVLGIRAQNCSGGTSERYAKGKKTANSKHRRQEPEGQVDYGQASKSMPSTAKSKGGSFGSLFQPELTSNPSCQVASSMYSKLPSVLTEPIITNHRLDNPSFNHIQPRIHGNDTSVNPGRACQMINASDHYGYLSGIQPEVKIRSFAQVVSRNRSSFENIPNSSSGSGFQFPLHHGMDAGFSIPSQVSLENLPRENKNTLGLRMNGGAIRFSGGSYNLSDHHVANNLHGNSNYRDDGRLLTFQMPNANNGL</sequence>
<evidence type="ECO:0000313" key="3">
    <source>
        <dbReference type="Proteomes" id="UP000187406"/>
    </source>
</evidence>
<feature type="region of interest" description="Disordered" evidence="1">
    <location>
        <begin position="353"/>
        <end position="397"/>
    </location>
</feature>
<dbReference type="InParanoid" id="A0A1Q3CUL3"/>
<comment type="caution">
    <text evidence="2">The sequence shown here is derived from an EMBL/GenBank/DDBJ whole genome shotgun (WGS) entry which is preliminary data.</text>
</comment>
<keyword evidence="3" id="KW-1185">Reference proteome</keyword>
<feature type="compositionally biased region" description="Basic residues" evidence="1">
    <location>
        <begin position="84"/>
        <end position="93"/>
    </location>
</feature>
<dbReference type="OrthoDB" id="1920267at2759"/>
<dbReference type="AlphaFoldDB" id="A0A1Q3CUL3"/>
<feature type="region of interest" description="Disordered" evidence="1">
    <location>
        <begin position="59"/>
        <end position="120"/>
    </location>
</feature>
<dbReference type="EMBL" id="BDDD01003035">
    <property type="protein sequence ID" value="GAV83872.1"/>
    <property type="molecule type" value="Genomic_DNA"/>
</dbReference>
<dbReference type="Proteomes" id="UP000187406">
    <property type="component" value="Unassembled WGS sequence"/>
</dbReference>
<evidence type="ECO:0000256" key="1">
    <source>
        <dbReference type="SAM" id="MobiDB-lite"/>
    </source>
</evidence>
<feature type="compositionally biased region" description="Polar residues" evidence="1">
    <location>
        <begin position="64"/>
        <end position="77"/>
    </location>
</feature>
<feature type="compositionally biased region" description="Basic and acidic residues" evidence="1">
    <location>
        <begin position="94"/>
        <end position="113"/>
    </location>
</feature>
<evidence type="ECO:0000313" key="2">
    <source>
        <dbReference type="EMBL" id="GAV83872.1"/>
    </source>
</evidence>
<gene>
    <name evidence="2" type="ORF">CFOL_v3_27317</name>
</gene>
<name>A0A1Q3CUL3_CEPFO</name>
<feature type="region of interest" description="Disordered" evidence="1">
    <location>
        <begin position="22"/>
        <end position="41"/>
    </location>
</feature>
<reference evidence="3" key="1">
    <citation type="submission" date="2016-04" db="EMBL/GenBank/DDBJ databases">
        <title>Cephalotus genome sequencing.</title>
        <authorList>
            <person name="Fukushima K."/>
            <person name="Hasebe M."/>
            <person name="Fang X."/>
        </authorList>
    </citation>
    <scope>NUCLEOTIDE SEQUENCE [LARGE SCALE GENOMIC DNA]</scope>
    <source>
        <strain evidence="3">cv. St1</strain>
    </source>
</reference>
<proteinExistence type="predicted"/>
<feature type="compositionally biased region" description="Polar residues" evidence="1">
    <location>
        <begin position="384"/>
        <end position="393"/>
    </location>
</feature>